<dbReference type="PANTHER" id="PTHR34200:SF8">
    <property type="entry name" value="TRANSMEMBRANE PROTEIN"/>
    <property type="match status" value="1"/>
</dbReference>
<feature type="domain" description="DUF7356" evidence="4">
    <location>
        <begin position="191"/>
        <end position="289"/>
    </location>
</feature>
<dbReference type="InterPro" id="IPR055780">
    <property type="entry name" value="DUF7356"/>
</dbReference>
<feature type="signal peptide" evidence="3">
    <location>
        <begin position="1"/>
        <end position="18"/>
    </location>
</feature>
<dbReference type="OrthoDB" id="1936430at2759"/>
<dbReference type="AlphaFoldDB" id="A0A3B5Y736"/>
<evidence type="ECO:0000313" key="6">
    <source>
        <dbReference type="Proteomes" id="UP000019116"/>
    </source>
</evidence>
<evidence type="ECO:0000256" key="1">
    <source>
        <dbReference type="SAM" id="MobiDB-lite"/>
    </source>
</evidence>
<proteinExistence type="predicted"/>
<accession>A0A3B5Y736</accession>
<protein>
    <recommendedName>
        <fullName evidence="4">DUF7356 domain-containing protein</fullName>
    </recommendedName>
</protein>
<dbReference type="Gramene" id="TraesPARA_EIv1.0_0007500.1">
    <property type="protein sequence ID" value="TraesPARA_EIv1.0_0007500.1.CDS"/>
    <property type="gene ID" value="TraesPARA_EIv1.0_0007500"/>
</dbReference>
<dbReference type="PANTHER" id="PTHR34200">
    <property type="entry name" value="DENTIN SIALOPHOSPHOPROTEIN-LIKE ISOFORM X1"/>
    <property type="match status" value="1"/>
</dbReference>
<feature type="compositionally biased region" description="Basic and acidic residues" evidence="1">
    <location>
        <begin position="163"/>
        <end position="176"/>
    </location>
</feature>
<organism evidence="5">
    <name type="scientific">Triticum aestivum</name>
    <name type="common">Wheat</name>
    <dbReference type="NCBI Taxonomy" id="4565"/>
    <lineage>
        <taxon>Eukaryota</taxon>
        <taxon>Viridiplantae</taxon>
        <taxon>Streptophyta</taxon>
        <taxon>Embryophyta</taxon>
        <taxon>Tracheophyta</taxon>
        <taxon>Spermatophyta</taxon>
        <taxon>Magnoliopsida</taxon>
        <taxon>Liliopsida</taxon>
        <taxon>Poales</taxon>
        <taxon>Poaceae</taxon>
        <taxon>BOP clade</taxon>
        <taxon>Pooideae</taxon>
        <taxon>Triticodae</taxon>
        <taxon>Triticeae</taxon>
        <taxon>Triticinae</taxon>
        <taxon>Triticum</taxon>
    </lineage>
</organism>
<feature type="chain" id="PRO_5017226759" description="DUF7356 domain-containing protein" evidence="3">
    <location>
        <begin position="19"/>
        <end position="401"/>
    </location>
</feature>
<keyword evidence="2" id="KW-0472">Membrane</keyword>
<reference evidence="5" key="2">
    <citation type="submission" date="2018-10" db="UniProtKB">
        <authorList>
            <consortium name="EnsemblPlants"/>
        </authorList>
    </citation>
    <scope>IDENTIFICATION</scope>
</reference>
<dbReference type="Proteomes" id="UP000019116">
    <property type="component" value="Chromosome 1A"/>
</dbReference>
<evidence type="ECO:0000256" key="2">
    <source>
        <dbReference type="SAM" id="Phobius"/>
    </source>
</evidence>
<name>A0A3B5Y736_WHEAT</name>
<gene>
    <name evidence="5" type="primary">LOC123069126</name>
</gene>
<dbReference type="Gramene" id="TraesCS1A02G411500.2">
    <property type="protein sequence ID" value="TraesCS1A02G411500.2"/>
    <property type="gene ID" value="TraesCS1A02G411500"/>
</dbReference>
<feature type="compositionally biased region" description="Polar residues" evidence="1">
    <location>
        <begin position="375"/>
        <end position="388"/>
    </location>
</feature>
<dbReference type="Pfam" id="PF24053">
    <property type="entry name" value="DUF7356"/>
    <property type="match status" value="1"/>
</dbReference>
<dbReference type="Gramene" id="TraesCS1A03G1005500.2">
    <property type="protein sequence ID" value="TraesCS1A03G1005500.2.CDS"/>
    <property type="gene ID" value="TraesCS1A03G1005500"/>
</dbReference>
<sequence>MFFYASCLFLFHLASSSCRLVPLGSPPLPGILAVSHQIASPLLSSPPDLRPATRRPQSGAIRPEPPRSGLSLPAVMPRTAALLLLLAFSAAAVAAAAEDSTAGILPAGGNNGTGIEDPGVGRTGQNGEADPTTQQKVHEEGELKKFITENTNTDNSMEGTSTGKDEPVQKPNDKDGNATSSTDFLQDPLVGECDPSHRCLIEKQRFIACLKVSGDSSALSLLMDNKGTNPLDVSITAPDYVILAEDTVHVEANGHNETQVSVSVSDTVNDMAIVLKVAEETCKINLETAVTRNTGRVIPMRLTPTYMLVPVFVLLGLAGLCVKLRRARKQDGGPAYQKLDAPELPVSIGGKKEADQPDQWDDNWGDDWDDEEAPSTPSNSMPNLSSKGLASRRSTKDGWKD</sequence>
<keyword evidence="2" id="KW-0812">Transmembrane</keyword>
<keyword evidence="6" id="KW-1185">Reference proteome</keyword>
<feature type="region of interest" description="Disordered" evidence="1">
    <location>
        <begin position="43"/>
        <end position="72"/>
    </location>
</feature>
<feature type="transmembrane region" description="Helical" evidence="2">
    <location>
        <begin position="305"/>
        <end position="322"/>
    </location>
</feature>
<feature type="compositionally biased region" description="Basic and acidic residues" evidence="1">
    <location>
        <begin position="136"/>
        <end position="147"/>
    </location>
</feature>
<feature type="compositionally biased region" description="Acidic residues" evidence="1">
    <location>
        <begin position="356"/>
        <end position="373"/>
    </location>
</feature>
<keyword evidence="2" id="KW-1133">Transmembrane helix</keyword>
<dbReference type="Gramene" id="TraesNOR1A03G00172070.1">
    <property type="protein sequence ID" value="TraesNOR1A03G00172070.1"/>
    <property type="gene ID" value="TraesNOR1A03G00172070"/>
</dbReference>
<evidence type="ECO:0000256" key="3">
    <source>
        <dbReference type="SAM" id="SignalP"/>
    </source>
</evidence>
<feature type="compositionally biased region" description="Polar residues" evidence="1">
    <location>
        <begin position="148"/>
        <end position="162"/>
    </location>
</feature>
<feature type="compositionally biased region" description="Polar residues" evidence="1">
    <location>
        <begin position="123"/>
        <end position="135"/>
    </location>
</feature>
<dbReference type="Gramene" id="TraesARI1A03G00173530.2">
    <property type="protein sequence ID" value="TraesARI1A03G00173530.2"/>
    <property type="gene ID" value="TraesARI1A03G00173530"/>
</dbReference>
<feature type="region of interest" description="Disordered" evidence="1">
    <location>
        <begin position="102"/>
        <end position="188"/>
    </location>
</feature>
<keyword evidence="3" id="KW-0732">Signal</keyword>
<reference evidence="5" key="1">
    <citation type="submission" date="2018-08" db="EMBL/GenBank/DDBJ databases">
        <authorList>
            <person name="Rossello M."/>
        </authorList>
    </citation>
    <scope>NUCLEOTIDE SEQUENCE [LARGE SCALE GENOMIC DNA]</scope>
    <source>
        <strain evidence="5">cv. Chinese Spring</strain>
    </source>
</reference>
<dbReference type="EnsemblPlants" id="TraesCS1A02G411500.2">
    <property type="protein sequence ID" value="TraesCS1A02G411500.2"/>
    <property type="gene ID" value="TraesCS1A02G411500"/>
</dbReference>
<feature type="region of interest" description="Disordered" evidence="1">
    <location>
        <begin position="332"/>
        <end position="401"/>
    </location>
</feature>
<evidence type="ECO:0000259" key="4">
    <source>
        <dbReference type="Pfam" id="PF24053"/>
    </source>
</evidence>
<evidence type="ECO:0000313" key="5">
    <source>
        <dbReference type="EnsemblPlants" id="TraesCS1A02G411500.2"/>
    </source>
</evidence>